<feature type="compositionally biased region" description="Pro residues" evidence="1">
    <location>
        <begin position="205"/>
        <end position="231"/>
    </location>
</feature>
<name>A0A8J4BR64_9CHLO</name>
<dbReference type="AlphaFoldDB" id="A0A8J4BR64"/>
<keyword evidence="4" id="KW-1185">Reference proteome</keyword>
<evidence type="ECO:0000313" key="4">
    <source>
        <dbReference type="Proteomes" id="UP000747399"/>
    </source>
</evidence>
<protein>
    <submittedName>
        <fullName evidence="3">Uncharacterized protein</fullName>
    </submittedName>
</protein>
<feature type="region of interest" description="Disordered" evidence="1">
    <location>
        <begin position="154"/>
        <end position="179"/>
    </location>
</feature>
<organism evidence="3 4">
    <name type="scientific">Volvox africanus</name>
    <dbReference type="NCBI Taxonomy" id="51714"/>
    <lineage>
        <taxon>Eukaryota</taxon>
        <taxon>Viridiplantae</taxon>
        <taxon>Chlorophyta</taxon>
        <taxon>core chlorophytes</taxon>
        <taxon>Chlorophyceae</taxon>
        <taxon>CS clade</taxon>
        <taxon>Chlamydomonadales</taxon>
        <taxon>Volvocaceae</taxon>
        <taxon>Volvox</taxon>
    </lineage>
</organism>
<dbReference type="Proteomes" id="UP000747399">
    <property type="component" value="Unassembled WGS sequence"/>
</dbReference>
<feature type="region of interest" description="Disordered" evidence="1">
    <location>
        <begin position="196"/>
        <end position="237"/>
    </location>
</feature>
<gene>
    <name evidence="3" type="ORF">Vafri_19334</name>
</gene>
<keyword evidence="2" id="KW-0472">Membrane</keyword>
<evidence type="ECO:0000256" key="2">
    <source>
        <dbReference type="SAM" id="Phobius"/>
    </source>
</evidence>
<sequence length="258" mass="25027">MALVFQNAAQIASVQQTGMAAALMQLAAAAATGDIAGESLTAAFENSFTGNNLQSQVQSAVVDTSALSGMMSSAVNLTTAPQVGNGDDSGSGSGGSGSGGSGSGSGGNSDGGSSNSQKGKVAVVVGAVVGAVTGVALVALVGLVGVKVWRARRQQHISPRSSRRFDSRQEQQSYDSEAAVGTNGVLPVGAASLPPAPSGVASAPVTPPRDAPPAPSAPLITPLPPSSPAPLPHTVTTAPEAVTSVPVSWPALTPAAAA</sequence>
<keyword evidence="2" id="KW-1133">Transmembrane helix</keyword>
<reference evidence="3" key="1">
    <citation type="journal article" date="2021" name="Proc. Natl. Acad. Sci. U.S.A.">
        <title>Three genomes in the algal genus Volvox reveal the fate of a haploid sex-determining region after a transition to homothallism.</title>
        <authorList>
            <person name="Yamamoto K."/>
            <person name="Hamaji T."/>
            <person name="Kawai-Toyooka H."/>
            <person name="Matsuzaki R."/>
            <person name="Takahashi F."/>
            <person name="Nishimura Y."/>
            <person name="Kawachi M."/>
            <person name="Noguchi H."/>
            <person name="Minakuchi Y."/>
            <person name="Umen J.G."/>
            <person name="Toyoda A."/>
            <person name="Nozaki H."/>
        </authorList>
    </citation>
    <scope>NUCLEOTIDE SEQUENCE</scope>
    <source>
        <strain evidence="3">NIES-3780</strain>
    </source>
</reference>
<feature type="compositionally biased region" description="Gly residues" evidence="1">
    <location>
        <begin position="87"/>
        <end position="110"/>
    </location>
</feature>
<comment type="caution">
    <text evidence="3">The sequence shown here is derived from an EMBL/GenBank/DDBJ whole genome shotgun (WGS) entry which is preliminary data.</text>
</comment>
<proteinExistence type="predicted"/>
<feature type="transmembrane region" description="Helical" evidence="2">
    <location>
        <begin position="121"/>
        <end position="146"/>
    </location>
</feature>
<dbReference type="EMBL" id="BNCO01000076">
    <property type="protein sequence ID" value="GIL65599.1"/>
    <property type="molecule type" value="Genomic_DNA"/>
</dbReference>
<evidence type="ECO:0000313" key="3">
    <source>
        <dbReference type="EMBL" id="GIL65599.1"/>
    </source>
</evidence>
<keyword evidence="2" id="KW-0812">Transmembrane</keyword>
<evidence type="ECO:0000256" key="1">
    <source>
        <dbReference type="SAM" id="MobiDB-lite"/>
    </source>
</evidence>
<feature type="region of interest" description="Disordered" evidence="1">
    <location>
        <begin position="79"/>
        <end position="117"/>
    </location>
</feature>
<accession>A0A8J4BR64</accession>